<dbReference type="PROSITE" id="PS51332">
    <property type="entry name" value="B12_BINDING"/>
    <property type="match status" value="1"/>
</dbReference>
<dbReference type="EMBL" id="JAABNT010000003">
    <property type="protein sequence ID" value="NEK22178.1"/>
    <property type="molecule type" value="Genomic_DNA"/>
</dbReference>
<keyword evidence="4" id="KW-0408">Iron</keyword>
<evidence type="ECO:0000256" key="4">
    <source>
        <dbReference type="ARBA" id="ARBA00023004"/>
    </source>
</evidence>
<evidence type="ECO:0000256" key="1">
    <source>
        <dbReference type="ARBA" id="ARBA00001966"/>
    </source>
</evidence>
<dbReference type="PANTHER" id="PTHR43409:SF7">
    <property type="entry name" value="BLL1977 PROTEIN"/>
    <property type="match status" value="1"/>
</dbReference>
<dbReference type="SUPFAM" id="SSF102114">
    <property type="entry name" value="Radical SAM enzymes"/>
    <property type="match status" value="1"/>
</dbReference>
<keyword evidence="5" id="KW-0411">Iron-sulfur</keyword>
<dbReference type="InterPro" id="IPR007197">
    <property type="entry name" value="rSAM"/>
</dbReference>
<proteinExistence type="predicted"/>
<feature type="domain" description="B12-binding" evidence="6">
    <location>
        <begin position="8"/>
        <end position="139"/>
    </location>
</feature>
<comment type="cofactor">
    <cofactor evidence="1">
        <name>[4Fe-4S] cluster</name>
        <dbReference type="ChEBI" id="CHEBI:49883"/>
    </cofactor>
</comment>
<dbReference type="InterPro" id="IPR006158">
    <property type="entry name" value="Cobalamin-bd"/>
</dbReference>
<sequence length="302" mass="33651">MLIKKAEAPLQTLFVGFQDQDNLGLRYLMATAGAAGHHTDIETFSDDPAVLIRKVMADKPDFIGFSLIFQFMTAKFAVVIDALRQAGVTAHVALGGHYPSFDPKEVLSVVNGADSVIRFEGEATLLDLLAHLGRGTAWQETEGLMARLDDGAIRENRLRKQIMRLDDIPWPDRGDIAYERSERPTAAILGSRGCPWNCDFCSIRPFYEAQDGALRRLRSPGDVVAEMRHLYHDRGVALFLFQDDDFLATGARARNWAGDVADLIADSDIGGKVAWKMSCRSDELRPDIIRRLITLSGRRCRM</sequence>
<keyword evidence="8" id="KW-1185">Reference proteome</keyword>
<dbReference type="PANTHER" id="PTHR43409">
    <property type="entry name" value="ANAEROBIC MAGNESIUM-PROTOPORPHYRIN IX MONOMETHYL ESTER CYCLASE-RELATED"/>
    <property type="match status" value="1"/>
</dbReference>
<dbReference type="GO" id="GO:0005829">
    <property type="term" value="C:cytosol"/>
    <property type="evidence" value="ECO:0007669"/>
    <property type="project" value="TreeGrafter"/>
</dbReference>
<dbReference type="Pfam" id="PF02310">
    <property type="entry name" value="B12-binding"/>
    <property type="match status" value="1"/>
</dbReference>
<dbReference type="GO" id="GO:0003824">
    <property type="term" value="F:catalytic activity"/>
    <property type="evidence" value="ECO:0007669"/>
    <property type="project" value="InterPro"/>
</dbReference>
<dbReference type="InterPro" id="IPR023404">
    <property type="entry name" value="rSAM_horseshoe"/>
</dbReference>
<dbReference type="GO" id="GO:0031419">
    <property type="term" value="F:cobalamin binding"/>
    <property type="evidence" value="ECO:0007669"/>
    <property type="project" value="InterPro"/>
</dbReference>
<reference evidence="7 8" key="1">
    <citation type="submission" date="2020-01" db="EMBL/GenBank/DDBJ databases">
        <title>Sulfitobacter sediminilitoris sp. nov., isolated from a tidal flat.</title>
        <authorList>
            <person name="Park S."/>
            <person name="Yoon J.-H."/>
        </authorList>
    </citation>
    <scope>NUCLEOTIDE SEQUENCE [LARGE SCALE GENOMIC DNA]</scope>
    <source>
        <strain evidence="7 8">JBTF-M27</strain>
    </source>
</reference>
<comment type="caution">
    <text evidence="7">The sequence shown here is derived from an EMBL/GenBank/DDBJ whole genome shotgun (WGS) entry which is preliminary data.</text>
</comment>
<evidence type="ECO:0000259" key="6">
    <source>
        <dbReference type="PROSITE" id="PS51332"/>
    </source>
</evidence>
<dbReference type="RefSeq" id="WP_164353105.1">
    <property type="nucleotide sequence ID" value="NZ_JAABNT010000003.1"/>
</dbReference>
<protein>
    <recommendedName>
        <fullName evidence="6">B12-binding domain-containing protein</fullName>
    </recommendedName>
</protein>
<organism evidence="7 8">
    <name type="scientific">Sulfitobacter sediminilitoris</name>
    <dbReference type="NCBI Taxonomy" id="2698830"/>
    <lineage>
        <taxon>Bacteria</taxon>
        <taxon>Pseudomonadati</taxon>
        <taxon>Pseudomonadota</taxon>
        <taxon>Alphaproteobacteria</taxon>
        <taxon>Rhodobacterales</taxon>
        <taxon>Roseobacteraceae</taxon>
        <taxon>Sulfitobacter</taxon>
    </lineage>
</organism>
<dbReference type="SUPFAM" id="SSF52242">
    <property type="entry name" value="Cobalamin (vitamin B12)-binding domain"/>
    <property type="match status" value="1"/>
</dbReference>
<name>A0A6P0CAL3_9RHOB</name>
<keyword evidence="3" id="KW-0479">Metal-binding</keyword>
<dbReference type="AlphaFoldDB" id="A0A6P0CAL3"/>
<dbReference type="GO" id="GO:0046872">
    <property type="term" value="F:metal ion binding"/>
    <property type="evidence" value="ECO:0007669"/>
    <property type="project" value="UniProtKB-KW"/>
</dbReference>
<evidence type="ECO:0000256" key="2">
    <source>
        <dbReference type="ARBA" id="ARBA00022691"/>
    </source>
</evidence>
<evidence type="ECO:0000313" key="8">
    <source>
        <dbReference type="Proteomes" id="UP000468591"/>
    </source>
</evidence>
<dbReference type="Proteomes" id="UP000468591">
    <property type="component" value="Unassembled WGS sequence"/>
</dbReference>
<dbReference type="Gene3D" id="3.40.50.280">
    <property type="entry name" value="Cobalamin-binding domain"/>
    <property type="match status" value="1"/>
</dbReference>
<dbReference type="InterPro" id="IPR058240">
    <property type="entry name" value="rSAM_sf"/>
</dbReference>
<accession>A0A6P0CAL3</accession>
<evidence type="ECO:0000313" key="7">
    <source>
        <dbReference type="EMBL" id="NEK22178.1"/>
    </source>
</evidence>
<gene>
    <name evidence="7" type="ORF">GV827_07165</name>
</gene>
<evidence type="ECO:0000256" key="5">
    <source>
        <dbReference type="ARBA" id="ARBA00023014"/>
    </source>
</evidence>
<dbReference type="InterPro" id="IPR036724">
    <property type="entry name" value="Cobalamin-bd_sf"/>
</dbReference>
<keyword evidence="2" id="KW-0949">S-adenosyl-L-methionine</keyword>
<dbReference type="SFLD" id="SFLDS00029">
    <property type="entry name" value="Radical_SAM"/>
    <property type="match status" value="1"/>
</dbReference>
<dbReference type="InterPro" id="IPR051198">
    <property type="entry name" value="BchE-like"/>
</dbReference>
<evidence type="ECO:0000256" key="3">
    <source>
        <dbReference type="ARBA" id="ARBA00022723"/>
    </source>
</evidence>
<dbReference type="GO" id="GO:0051536">
    <property type="term" value="F:iron-sulfur cluster binding"/>
    <property type="evidence" value="ECO:0007669"/>
    <property type="project" value="UniProtKB-KW"/>
</dbReference>
<dbReference type="Gene3D" id="3.80.30.20">
    <property type="entry name" value="tm_1862 like domain"/>
    <property type="match status" value="1"/>
</dbReference>
<dbReference type="SFLD" id="SFLDG01082">
    <property type="entry name" value="B12-binding_domain_containing"/>
    <property type="match status" value="1"/>
</dbReference>